<dbReference type="EMBL" id="JBICBT010000466">
    <property type="protein sequence ID" value="KAL3112602.1"/>
    <property type="molecule type" value="Genomic_DNA"/>
</dbReference>
<dbReference type="InterPro" id="IPR043128">
    <property type="entry name" value="Rev_trsase/Diguanyl_cyclase"/>
</dbReference>
<feature type="domain" description="Reverse transcriptase" evidence="1">
    <location>
        <begin position="1"/>
        <end position="83"/>
    </location>
</feature>
<proteinExistence type="predicted"/>
<comment type="caution">
    <text evidence="2">The sequence shown here is derived from an EMBL/GenBank/DDBJ whole genome shotgun (WGS) entry which is preliminary data.</text>
</comment>
<sequence length="144" mass="16774">MERLPFGVKSAPGIFQSIMDKMLAGLNFATAYLDDIIVASQTFNEHTDHLKEVFDRLQSFGFRVKISKCAFFQEEIKYLGLIIDKNGRRPDNKSSIFGAKFPVELPFHLQINFKWLVWWWPKEINCCPWPSTEQQFSGALQLRK</sequence>
<gene>
    <name evidence="2" type="ORF">niasHT_017969</name>
</gene>
<dbReference type="PANTHER" id="PTHR37984:SF5">
    <property type="entry name" value="PROTEIN NYNRIN-LIKE"/>
    <property type="match status" value="1"/>
</dbReference>
<dbReference type="FunFam" id="3.30.70.270:FF:000003">
    <property type="entry name" value="Transposon Ty3-G Gag-Pol polyprotein"/>
    <property type="match status" value="1"/>
</dbReference>
<reference evidence="2 3" key="1">
    <citation type="submission" date="2024-10" db="EMBL/GenBank/DDBJ databases">
        <authorList>
            <person name="Kim D."/>
        </authorList>
    </citation>
    <scope>NUCLEOTIDE SEQUENCE [LARGE SCALE GENOMIC DNA]</scope>
    <source>
        <strain evidence="2">BH-2024</strain>
    </source>
</reference>
<dbReference type="CDD" id="cd01647">
    <property type="entry name" value="RT_LTR"/>
    <property type="match status" value="1"/>
</dbReference>
<name>A0ABD2LCH4_9BILA</name>
<dbReference type="Proteomes" id="UP001620626">
    <property type="component" value="Unassembled WGS sequence"/>
</dbReference>
<dbReference type="InterPro" id="IPR000477">
    <property type="entry name" value="RT_dom"/>
</dbReference>
<accession>A0ABD2LCH4</accession>
<dbReference type="AlphaFoldDB" id="A0ABD2LCH4"/>
<protein>
    <recommendedName>
        <fullName evidence="1">Reverse transcriptase domain-containing protein</fullName>
    </recommendedName>
</protein>
<organism evidence="2 3">
    <name type="scientific">Heterodera trifolii</name>
    <dbReference type="NCBI Taxonomy" id="157864"/>
    <lineage>
        <taxon>Eukaryota</taxon>
        <taxon>Metazoa</taxon>
        <taxon>Ecdysozoa</taxon>
        <taxon>Nematoda</taxon>
        <taxon>Chromadorea</taxon>
        <taxon>Rhabditida</taxon>
        <taxon>Tylenchina</taxon>
        <taxon>Tylenchomorpha</taxon>
        <taxon>Tylenchoidea</taxon>
        <taxon>Heteroderidae</taxon>
        <taxon>Heteroderinae</taxon>
        <taxon>Heterodera</taxon>
    </lineage>
</organism>
<evidence type="ECO:0000259" key="1">
    <source>
        <dbReference type="PROSITE" id="PS50878"/>
    </source>
</evidence>
<evidence type="ECO:0000313" key="2">
    <source>
        <dbReference type="EMBL" id="KAL3112602.1"/>
    </source>
</evidence>
<dbReference type="PROSITE" id="PS50878">
    <property type="entry name" value="RT_POL"/>
    <property type="match status" value="1"/>
</dbReference>
<dbReference type="Gene3D" id="3.30.70.270">
    <property type="match status" value="1"/>
</dbReference>
<dbReference type="SUPFAM" id="SSF56672">
    <property type="entry name" value="DNA/RNA polymerases"/>
    <property type="match status" value="1"/>
</dbReference>
<dbReference type="InterPro" id="IPR050951">
    <property type="entry name" value="Retrovirus_Pol_polyprotein"/>
</dbReference>
<keyword evidence="3" id="KW-1185">Reference proteome</keyword>
<dbReference type="Pfam" id="PF00078">
    <property type="entry name" value="RVT_1"/>
    <property type="match status" value="1"/>
</dbReference>
<evidence type="ECO:0000313" key="3">
    <source>
        <dbReference type="Proteomes" id="UP001620626"/>
    </source>
</evidence>
<dbReference type="InterPro" id="IPR043502">
    <property type="entry name" value="DNA/RNA_pol_sf"/>
</dbReference>
<dbReference type="PANTHER" id="PTHR37984">
    <property type="entry name" value="PROTEIN CBG26694"/>
    <property type="match status" value="1"/>
</dbReference>